<keyword evidence="1" id="KW-0812">Transmembrane</keyword>
<evidence type="ECO:0000313" key="2">
    <source>
        <dbReference type="EMBL" id="KXJ97618.1"/>
    </source>
</evidence>
<dbReference type="Gene3D" id="1.20.120.1630">
    <property type="match status" value="1"/>
</dbReference>
<organism evidence="2 3">
    <name type="scientific">Microdochium bolleyi</name>
    <dbReference type="NCBI Taxonomy" id="196109"/>
    <lineage>
        <taxon>Eukaryota</taxon>
        <taxon>Fungi</taxon>
        <taxon>Dikarya</taxon>
        <taxon>Ascomycota</taxon>
        <taxon>Pezizomycotina</taxon>
        <taxon>Sordariomycetes</taxon>
        <taxon>Xylariomycetidae</taxon>
        <taxon>Xylariales</taxon>
        <taxon>Microdochiaceae</taxon>
        <taxon>Microdochium</taxon>
    </lineage>
</organism>
<dbReference type="Pfam" id="PF06966">
    <property type="entry name" value="DUF1295"/>
    <property type="match status" value="1"/>
</dbReference>
<keyword evidence="3" id="KW-1185">Reference proteome</keyword>
<dbReference type="PANTHER" id="PTHR32251">
    <property type="entry name" value="3-OXO-5-ALPHA-STEROID 4-DEHYDROGENASE"/>
    <property type="match status" value="1"/>
</dbReference>
<dbReference type="AlphaFoldDB" id="A0A136JKD0"/>
<dbReference type="OrthoDB" id="201504at2759"/>
<reference evidence="3" key="1">
    <citation type="submission" date="2016-02" db="EMBL/GenBank/DDBJ databases">
        <title>Draft genome sequence of Microdochium bolleyi, a fungal endophyte of beachgrass.</title>
        <authorList>
            <consortium name="DOE Joint Genome Institute"/>
            <person name="David A.S."/>
            <person name="May G."/>
            <person name="Haridas S."/>
            <person name="Lim J."/>
            <person name="Wang M."/>
            <person name="Labutti K."/>
            <person name="Lipzen A."/>
            <person name="Barry K."/>
            <person name="Grigoriev I.V."/>
        </authorList>
    </citation>
    <scope>NUCLEOTIDE SEQUENCE [LARGE SCALE GENOMIC DNA]</scope>
    <source>
        <strain evidence="3">J235TASD1</strain>
    </source>
</reference>
<dbReference type="GO" id="GO:0016020">
    <property type="term" value="C:membrane"/>
    <property type="evidence" value="ECO:0007669"/>
    <property type="project" value="TreeGrafter"/>
</dbReference>
<accession>A0A136JKD0</accession>
<evidence type="ECO:0000313" key="3">
    <source>
        <dbReference type="Proteomes" id="UP000070501"/>
    </source>
</evidence>
<evidence type="ECO:0000256" key="1">
    <source>
        <dbReference type="SAM" id="Phobius"/>
    </source>
</evidence>
<sequence length="359" mass="40595">MALPTVTTLEHCAEWSRVVEPYIPQLYDLPSKFLTSVTDPKLLLVLYKTTNPLISGFAFSIAVGFVALVVSEFNRNYSQIDRMWSLLPTIYNAHFAAWTHLHGLPSERVDMILIFSILWSARLTFNYARKGGYSVGSEDYRWEIIKAQVPGVVFFLFNVTFISFIQSVLLFALAAPTYIVMLSSIVDPKPTAGDVAFLAVQVALVVSEWFSDQQQWDYQHAKQEYKKTGKVPHGFTKDDLERGFITSGLWAYSRHPNFAAEQTIWLVLYQWSCYASNTLYNWSAFGAVFLLSIFQGSTWLTELISSGKYPEYKEYQAQINKFLPKSGAYLPPAVKPVAVPETTGLAAKLQKTAKKAKKL</sequence>
<evidence type="ECO:0008006" key="4">
    <source>
        <dbReference type="Google" id="ProtNLM"/>
    </source>
</evidence>
<keyword evidence="1" id="KW-1133">Transmembrane helix</keyword>
<dbReference type="Proteomes" id="UP000070501">
    <property type="component" value="Unassembled WGS sequence"/>
</dbReference>
<dbReference type="EMBL" id="KQ964245">
    <property type="protein sequence ID" value="KXJ97618.1"/>
    <property type="molecule type" value="Genomic_DNA"/>
</dbReference>
<keyword evidence="1" id="KW-0472">Membrane</keyword>
<gene>
    <name evidence="2" type="ORF">Micbo1qcDRAFT_143168</name>
</gene>
<dbReference type="PANTHER" id="PTHR32251:SF23">
    <property type="entry name" value="3-OXO-5-ALPHA-STEROID 4-DEHYDROGENASE (DUF1295)"/>
    <property type="match status" value="1"/>
</dbReference>
<feature type="transmembrane region" description="Helical" evidence="1">
    <location>
        <begin position="149"/>
        <end position="174"/>
    </location>
</feature>
<name>A0A136JKD0_9PEZI</name>
<feature type="transmembrane region" description="Helical" evidence="1">
    <location>
        <begin position="53"/>
        <end position="71"/>
    </location>
</feature>
<dbReference type="InterPro" id="IPR010721">
    <property type="entry name" value="UstE-like"/>
</dbReference>
<proteinExistence type="predicted"/>
<dbReference type="InParanoid" id="A0A136JKD0"/>
<protein>
    <recommendedName>
        <fullName evidence="4">DUF1295 domain protein</fullName>
    </recommendedName>
</protein>